<dbReference type="RefSeq" id="WP_169035814.1">
    <property type="nucleotide sequence ID" value="NZ_LANA01000001.1"/>
</dbReference>
<dbReference type="Pfam" id="PF07940">
    <property type="entry name" value="Hepar_II_III_C"/>
    <property type="match status" value="1"/>
</dbReference>
<dbReference type="Proteomes" id="UP001166004">
    <property type="component" value="Unassembled WGS sequence"/>
</dbReference>
<comment type="caution">
    <text evidence="3">The sequence shown here is derived from an EMBL/GenBank/DDBJ whole genome shotgun (WGS) entry which is preliminary data.</text>
</comment>
<comment type="subcellular location">
    <subcellularLocation>
        <location evidence="1">Cell envelope</location>
    </subcellularLocation>
</comment>
<evidence type="ECO:0000313" key="3">
    <source>
        <dbReference type="EMBL" id="NMN67315.1"/>
    </source>
</evidence>
<dbReference type="EMBL" id="LANA01000001">
    <property type="protein sequence ID" value="NMN67315.1"/>
    <property type="molecule type" value="Genomic_DNA"/>
</dbReference>
<sequence>MIFNNLLNFINNSYIFLKKKIRHLYLSSNIYNKKITPSFISSLEYYPSSNLLDALIKYNKKKINIENYSLNEVWDNKDLKEKDYKNLNSFFWLFSLDLKSSKKDTQNIIKQWIDKNYRYNFKSWEIDIVAKRVIAWISSSRLSYEDCSTDYRDRFNNVIKKQINHLINEIEGSEWGDDKIIGCAAIILTGLTYHDRNNYLDTGLNLLKKFVKFSFNNDGFPKSRNIRQLCFYLKYFILIREWFKESQNDIPDFINENIYYLGQAYAFSWQNNKVDILFNGNHETNNMDFDYYLKKLGYNFKNQSKELGGYVALNNKKISLFMDVGSSPDKKFSSNYQAGALSFEIISNGKKLICNSGYFQKHGHQLNKLSKSSAIHSTLILDDRSSCKFNMTKNEISHGLKILKKNIVCEKNYWKINSSHDGYLKQYGIIHEREIEFYPEQIKFIGNDKIIFKNSIKNLKYEVRFHLEPNIKIMKTQDNKSILIDLDGEGWKFNSDNNIINVDNGLYFGKKNLFIDNRNIVISGMTNSENQTIKWQITKL</sequence>
<organism evidence="3 4">
    <name type="scientific">Pelagibacter ubique</name>
    <dbReference type="NCBI Taxonomy" id="198252"/>
    <lineage>
        <taxon>Bacteria</taxon>
        <taxon>Pseudomonadati</taxon>
        <taxon>Pseudomonadota</taxon>
        <taxon>Alphaproteobacteria</taxon>
        <taxon>Candidatus Pelagibacterales</taxon>
        <taxon>Candidatus Pelagibacteraceae</taxon>
        <taxon>Candidatus Pelagibacter</taxon>
    </lineage>
</organism>
<evidence type="ECO:0000313" key="4">
    <source>
        <dbReference type="Proteomes" id="UP001166004"/>
    </source>
</evidence>
<accession>A0ABX1SZP0</accession>
<evidence type="ECO:0000256" key="1">
    <source>
        <dbReference type="ARBA" id="ARBA00004196"/>
    </source>
</evidence>
<dbReference type="InterPro" id="IPR008929">
    <property type="entry name" value="Chondroitin_lyas"/>
</dbReference>
<dbReference type="SUPFAM" id="SSF48230">
    <property type="entry name" value="Chondroitin AC/alginate lyase"/>
    <property type="match status" value="1"/>
</dbReference>
<keyword evidence="4" id="KW-1185">Reference proteome</keyword>
<reference evidence="3 4" key="1">
    <citation type="submission" date="2019-07" db="EMBL/GenBank/DDBJ databases">
        <title>SAR11 Genome Evolution.</title>
        <authorList>
            <person name="Giovannoni S."/>
        </authorList>
    </citation>
    <scope>NUCLEOTIDE SEQUENCE [LARGE SCALE GENOMIC DNA]</scope>
    <source>
        <strain evidence="3 4">HTCC9565</strain>
    </source>
</reference>
<gene>
    <name evidence="3" type="ORF">VP91_00004580</name>
</gene>
<dbReference type="Gene3D" id="2.70.98.70">
    <property type="match status" value="1"/>
</dbReference>
<name>A0ABX1SZP0_PELUQ</name>
<evidence type="ECO:0000259" key="2">
    <source>
        <dbReference type="Pfam" id="PF07940"/>
    </source>
</evidence>
<dbReference type="InterPro" id="IPR012480">
    <property type="entry name" value="Hepar_II_III_C"/>
</dbReference>
<protein>
    <submittedName>
        <fullName evidence="3">Heparinase superfamily protein</fullName>
    </submittedName>
</protein>
<feature type="domain" description="Heparinase II/III-like C-terminal" evidence="2">
    <location>
        <begin position="308"/>
        <end position="536"/>
    </location>
</feature>
<proteinExistence type="predicted"/>